<comment type="subcellular location">
    <subcellularLocation>
        <location evidence="1">Cell envelope</location>
    </subcellularLocation>
</comment>
<reference evidence="7 8" key="1">
    <citation type="submission" date="2013-03" db="EMBL/GenBank/DDBJ databases">
        <authorList>
            <person name="Linke B."/>
        </authorList>
    </citation>
    <scope>NUCLEOTIDE SEQUENCE [LARGE SCALE GENOMIC DNA]</scope>
    <source>
        <strain evidence="7 8">B13</strain>
    </source>
</reference>
<dbReference type="PATRIC" id="fig|1301098.3.peg.1456"/>
<dbReference type="Proteomes" id="UP000025241">
    <property type="component" value="Chromosome I"/>
</dbReference>
<dbReference type="InterPro" id="IPR001638">
    <property type="entry name" value="Solute-binding_3/MltF_N"/>
</dbReference>
<evidence type="ECO:0000256" key="2">
    <source>
        <dbReference type="ARBA" id="ARBA00010333"/>
    </source>
</evidence>
<dbReference type="SUPFAM" id="SSF53850">
    <property type="entry name" value="Periplasmic binding protein-like II"/>
    <property type="match status" value="1"/>
</dbReference>
<sequence>MKKAWLTLSALALMAAAGALQAKEYKEIRFATDPSYAPFESKAPDGSLVGFDIDLGNAICEHLKVKCVWMANDFDGMIPGLKARKFDGVISSMTVTEARKKEIDFSDKLFTSPTAMISKKGSGLMATPESLKGKSVGVEQGTIQETYAKAKLEPAGVTVKSYQNQDQVYADLVSGRLDVSLQDMLQAEQGFLTTEQGKGFEISKPVHDPLMPADIAIGIKKGNNDLREMINKGIKAIHADGTYDKLQKKYFGEIDIYND</sequence>
<feature type="chain" id="PRO_5001533053" evidence="5">
    <location>
        <begin position="23"/>
        <end position="259"/>
    </location>
</feature>
<dbReference type="RefSeq" id="WP_043250307.1">
    <property type="nucleotide sequence ID" value="NZ_HG322950.1"/>
</dbReference>
<protein>
    <submittedName>
        <fullName evidence="7">Lysine-arginine-ornithine-binding periplasmic protein</fullName>
    </submittedName>
</protein>
<dbReference type="EMBL" id="HG322950">
    <property type="protein sequence ID" value="CDF82826.1"/>
    <property type="molecule type" value="Genomic_DNA"/>
</dbReference>
<dbReference type="GO" id="GO:0030313">
    <property type="term" value="C:cell envelope"/>
    <property type="evidence" value="ECO:0007669"/>
    <property type="project" value="UniProtKB-SubCell"/>
</dbReference>
<accession>A0A024HD75</accession>
<keyword evidence="8" id="KW-1185">Reference proteome</keyword>
<feature type="signal peptide" evidence="5">
    <location>
        <begin position="1"/>
        <end position="22"/>
    </location>
</feature>
<dbReference type="eggNOG" id="COG0834">
    <property type="taxonomic scope" value="Bacteria"/>
</dbReference>
<dbReference type="SMART" id="SM00062">
    <property type="entry name" value="PBPb"/>
    <property type="match status" value="1"/>
</dbReference>
<dbReference type="OrthoDB" id="9768183at2"/>
<dbReference type="PANTHER" id="PTHR35936:SF13">
    <property type="entry name" value="HISTIDINE-BINDING PERIPLASMIC PROTEIN"/>
    <property type="match status" value="1"/>
</dbReference>
<evidence type="ECO:0000313" key="7">
    <source>
        <dbReference type="EMBL" id="CDF82826.1"/>
    </source>
</evidence>
<feature type="domain" description="Solute-binding protein family 3/N-terminal" evidence="6">
    <location>
        <begin position="27"/>
        <end position="254"/>
    </location>
</feature>
<keyword evidence="3 5" id="KW-0732">Signal</keyword>
<evidence type="ECO:0000313" key="8">
    <source>
        <dbReference type="Proteomes" id="UP000025241"/>
    </source>
</evidence>
<dbReference type="STRING" id="1301098.PKB_1464"/>
<dbReference type="AlphaFoldDB" id="A0A024HD75"/>
<proteinExistence type="inferred from homology"/>
<evidence type="ECO:0000259" key="6">
    <source>
        <dbReference type="SMART" id="SM00062"/>
    </source>
</evidence>
<reference evidence="7 8" key="2">
    <citation type="submission" date="2014-05" db="EMBL/GenBank/DDBJ databases">
        <title>Genome sequence of the 3-chlorobenzoate degrading bacterium Pseudomonas knackmussii B13 shows multiple evidence for horizontal gene transfer.</title>
        <authorList>
            <person name="Miyazaki R."/>
            <person name="Bertelli C."/>
            <person name="Falquet L."/>
            <person name="Robinson-Rechavi M."/>
            <person name="Gharib W."/>
            <person name="Roy S."/>
            <person name="Van der Meer J.R."/>
        </authorList>
    </citation>
    <scope>NUCLEOTIDE SEQUENCE [LARGE SCALE GENOMIC DNA]</scope>
    <source>
        <strain evidence="7 8">B13</strain>
    </source>
</reference>
<dbReference type="InterPro" id="IPR018313">
    <property type="entry name" value="SBP_3_CS"/>
</dbReference>
<organism evidence="7 8">
    <name type="scientific">Pseudomonas knackmussii (strain DSM 6978 / CCUG 54928 / LMG 23759 / B13)</name>
    <dbReference type="NCBI Taxonomy" id="1301098"/>
    <lineage>
        <taxon>Bacteria</taxon>
        <taxon>Pseudomonadati</taxon>
        <taxon>Pseudomonadota</taxon>
        <taxon>Gammaproteobacteria</taxon>
        <taxon>Pseudomonadales</taxon>
        <taxon>Pseudomonadaceae</taxon>
        <taxon>Pseudomonas</taxon>
    </lineage>
</organism>
<dbReference type="HOGENOM" id="CLU_019602_18_0_6"/>
<dbReference type="Gene3D" id="3.40.190.10">
    <property type="entry name" value="Periplasmic binding protein-like II"/>
    <property type="match status" value="2"/>
</dbReference>
<evidence type="ECO:0000256" key="3">
    <source>
        <dbReference type="ARBA" id="ARBA00022729"/>
    </source>
</evidence>
<evidence type="ECO:0000256" key="1">
    <source>
        <dbReference type="ARBA" id="ARBA00004196"/>
    </source>
</evidence>
<gene>
    <name evidence="7" type="primary">argt3</name>
    <name evidence="7" type="ORF">PKB_1464</name>
</gene>
<name>A0A024HD75_PSEKB</name>
<comment type="similarity">
    <text evidence="2 4">Belongs to the bacterial solute-binding protein 3 family.</text>
</comment>
<evidence type="ECO:0000256" key="4">
    <source>
        <dbReference type="RuleBase" id="RU003744"/>
    </source>
</evidence>
<dbReference type="CDD" id="cd13703">
    <property type="entry name" value="PBP2_HisJ_LAO"/>
    <property type="match status" value="1"/>
</dbReference>
<evidence type="ECO:0000256" key="5">
    <source>
        <dbReference type="SAM" id="SignalP"/>
    </source>
</evidence>
<dbReference type="KEGG" id="pkc:PKB_1464"/>
<dbReference type="PROSITE" id="PS01039">
    <property type="entry name" value="SBP_BACTERIAL_3"/>
    <property type="match status" value="1"/>
</dbReference>
<dbReference type="PANTHER" id="PTHR35936">
    <property type="entry name" value="MEMBRANE-BOUND LYTIC MUREIN TRANSGLYCOSYLASE F"/>
    <property type="match status" value="1"/>
</dbReference>
<dbReference type="Pfam" id="PF00497">
    <property type="entry name" value="SBP_bac_3"/>
    <property type="match status" value="1"/>
</dbReference>